<name>A0A212JXH5_9DELT</name>
<accession>A0A212JXH5</accession>
<protein>
    <submittedName>
        <fullName evidence="1">Uncharacterized protein</fullName>
    </submittedName>
</protein>
<sequence length="184" mass="21196">MMATHELWRSILECNDRGLLSSGAWKALRAIAERMTKEDFSSGNAKEQGEKLIKALGYDGWHELKEESKLQRKIESINNCIQIAKEKYNGSLSMLFQKEKVYLVDGYASQSGGLRKFYRVLDSIGISRKSVDDNVLSLERILFDDVFDSGTPLDKFREEKLKHTVRMLMKAQLKKRECTKPQDK</sequence>
<organism evidence="1">
    <name type="scientific">uncultured delta proteobacterium</name>
    <dbReference type="NCBI Taxonomy" id="34034"/>
    <lineage>
        <taxon>Bacteria</taxon>
        <taxon>Deltaproteobacteria</taxon>
        <taxon>environmental samples</taxon>
    </lineage>
</organism>
<evidence type="ECO:0000313" key="1">
    <source>
        <dbReference type="EMBL" id="SBW04176.1"/>
    </source>
</evidence>
<dbReference type="EMBL" id="FLUQ01000002">
    <property type="protein sequence ID" value="SBW04176.1"/>
    <property type="molecule type" value="Genomic_DNA"/>
</dbReference>
<proteinExistence type="predicted"/>
<reference evidence="1" key="1">
    <citation type="submission" date="2016-04" db="EMBL/GenBank/DDBJ databases">
        <authorList>
            <person name="Evans L.H."/>
            <person name="Alamgir A."/>
            <person name="Owens N."/>
            <person name="Weber N.D."/>
            <person name="Virtaneva K."/>
            <person name="Barbian K."/>
            <person name="Babar A."/>
            <person name="Rosenke K."/>
        </authorList>
    </citation>
    <scope>NUCLEOTIDE SEQUENCE</scope>
    <source>
        <strain evidence="1">86</strain>
    </source>
</reference>
<gene>
    <name evidence="1" type="ORF">KL86DPRO_20271</name>
</gene>
<dbReference type="AlphaFoldDB" id="A0A212JXH5"/>